<evidence type="ECO:0000313" key="3">
    <source>
        <dbReference type="EMBL" id="TDV56416.1"/>
    </source>
</evidence>
<dbReference type="InterPro" id="IPR005135">
    <property type="entry name" value="Endo/exonuclease/phosphatase"/>
</dbReference>
<organism evidence="3 4">
    <name type="scientific">Actinophytocola oryzae</name>
    <dbReference type="NCBI Taxonomy" id="502181"/>
    <lineage>
        <taxon>Bacteria</taxon>
        <taxon>Bacillati</taxon>
        <taxon>Actinomycetota</taxon>
        <taxon>Actinomycetes</taxon>
        <taxon>Pseudonocardiales</taxon>
        <taxon>Pseudonocardiaceae</taxon>
    </lineage>
</organism>
<dbReference type="Pfam" id="PF03372">
    <property type="entry name" value="Exo_endo_phos"/>
    <property type="match status" value="1"/>
</dbReference>
<protein>
    <recommendedName>
        <fullName evidence="2">Endonuclease/exonuclease/phosphatase domain-containing protein</fullName>
    </recommendedName>
</protein>
<comment type="caution">
    <text evidence="3">The sequence shown here is derived from an EMBL/GenBank/DDBJ whole genome shotgun (WGS) entry which is preliminary data.</text>
</comment>
<gene>
    <name evidence="3" type="ORF">CLV71_102483</name>
</gene>
<dbReference type="EMBL" id="SOCP01000002">
    <property type="protein sequence ID" value="TDV56416.1"/>
    <property type="molecule type" value="Genomic_DNA"/>
</dbReference>
<dbReference type="AlphaFoldDB" id="A0A4R7W1J2"/>
<proteinExistence type="predicted"/>
<name>A0A4R7W1J2_9PSEU</name>
<evidence type="ECO:0000256" key="1">
    <source>
        <dbReference type="SAM" id="SignalP"/>
    </source>
</evidence>
<keyword evidence="1" id="KW-0732">Signal</keyword>
<keyword evidence="4" id="KW-1185">Reference proteome</keyword>
<reference evidence="3 4" key="1">
    <citation type="submission" date="2019-03" db="EMBL/GenBank/DDBJ databases">
        <title>Genomic Encyclopedia of Archaeal and Bacterial Type Strains, Phase II (KMG-II): from individual species to whole genera.</title>
        <authorList>
            <person name="Goeker M."/>
        </authorList>
    </citation>
    <scope>NUCLEOTIDE SEQUENCE [LARGE SCALE GENOMIC DNA]</scope>
    <source>
        <strain evidence="3 4">DSM 45499</strain>
    </source>
</reference>
<accession>A0A4R7W1J2</accession>
<dbReference type="GO" id="GO:0003824">
    <property type="term" value="F:catalytic activity"/>
    <property type="evidence" value="ECO:0007669"/>
    <property type="project" value="InterPro"/>
</dbReference>
<dbReference type="Proteomes" id="UP000294927">
    <property type="component" value="Unassembled WGS sequence"/>
</dbReference>
<dbReference type="SUPFAM" id="SSF56219">
    <property type="entry name" value="DNase I-like"/>
    <property type="match status" value="1"/>
</dbReference>
<dbReference type="InterPro" id="IPR036691">
    <property type="entry name" value="Endo/exonu/phosph_ase_sf"/>
</dbReference>
<evidence type="ECO:0000259" key="2">
    <source>
        <dbReference type="Pfam" id="PF03372"/>
    </source>
</evidence>
<feature type="domain" description="Endonuclease/exonuclease/phosphatase" evidence="2">
    <location>
        <begin position="68"/>
        <end position="220"/>
    </location>
</feature>
<sequence length="274" mass="28472">MPGGTVCLCLAMNRLIILLAALVLAACSGQAPDAAPPSAATTSAGTTTITVLQLNICHGGMAGCYRGDAVLAKASEVIRSSRPQVLSVNETCAADVERLRPAMGDARALFVAARNLDGTPTQCRDGDQYGNILMVADGFAGTTEETGTYDAQYRALDGHLELRSWACLPAGEISACTTHLSSDDAPTALAQCRDLMRRAAGYPRPAVVLGDFNLKDQGSPSMAECDPPGFSRRGDGGVQHIYAGEDLSFARTTVIDMAGTTDHPGLLASLSTGH</sequence>
<feature type="chain" id="PRO_5020559758" description="Endonuclease/exonuclease/phosphatase domain-containing protein" evidence="1">
    <location>
        <begin position="26"/>
        <end position="274"/>
    </location>
</feature>
<evidence type="ECO:0000313" key="4">
    <source>
        <dbReference type="Proteomes" id="UP000294927"/>
    </source>
</evidence>
<feature type="signal peptide" evidence="1">
    <location>
        <begin position="1"/>
        <end position="25"/>
    </location>
</feature>
<dbReference type="Gene3D" id="3.60.10.10">
    <property type="entry name" value="Endonuclease/exonuclease/phosphatase"/>
    <property type="match status" value="1"/>
</dbReference>